<evidence type="ECO:0000256" key="1">
    <source>
        <dbReference type="SAM" id="MobiDB-lite"/>
    </source>
</evidence>
<dbReference type="RefSeq" id="XP_025345698.1">
    <property type="nucleotide sequence ID" value="XM_025495517.1"/>
</dbReference>
<evidence type="ECO:0000313" key="3">
    <source>
        <dbReference type="Proteomes" id="UP000245942"/>
    </source>
</evidence>
<feature type="region of interest" description="Disordered" evidence="1">
    <location>
        <begin position="1"/>
        <end position="110"/>
    </location>
</feature>
<organism evidence="2 3">
    <name type="scientific">Pseudomicrostroma glucosiphilum</name>
    <dbReference type="NCBI Taxonomy" id="1684307"/>
    <lineage>
        <taxon>Eukaryota</taxon>
        <taxon>Fungi</taxon>
        <taxon>Dikarya</taxon>
        <taxon>Basidiomycota</taxon>
        <taxon>Ustilaginomycotina</taxon>
        <taxon>Exobasidiomycetes</taxon>
        <taxon>Microstromatales</taxon>
        <taxon>Microstromatales incertae sedis</taxon>
        <taxon>Pseudomicrostroma</taxon>
    </lineage>
</organism>
<gene>
    <name evidence="2" type="ORF">BCV69DRAFT_77306</name>
</gene>
<keyword evidence="3" id="KW-1185">Reference proteome</keyword>
<reference evidence="2 3" key="1">
    <citation type="journal article" date="2018" name="Mol. Biol. Evol.">
        <title>Broad Genomic Sampling Reveals a Smut Pathogenic Ancestry of the Fungal Clade Ustilaginomycotina.</title>
        <authorList>
            <person name="Kijpornyongpan T."/>
            <person name="Mondo S.J."/>
            <person name="Barry K."/>
            <person name="Sandor L."/>
            <person name="Lee J."/>
            <person name="Lipzen A."/>
            <person name="Pangilinan J."/>
            <person name="LaButti K."/>
            <person name="Hainaut M."/>
            <person name="Henrissat B."/>
            <person name="Grigoriev I.V."/>
            <person name="Spatafora J.W."/>
            <person name="Aime M.C."/>
        </authorList>
    </citation>
    <scope>NUCLEOTIDE SEQUENCE [LARGE SCALE GENOMIC DNA]</scope>
    <source>
        <strain evidence="2 3">MCA 4718</strain>
    </source>
</reference>
<dbReference type="AlphaFoldDB" id="A0A316U104"/>
<feature type="region of interest" description="Disordered" evidence="1">
    <location>
        <begin position="126"/>
        <end position="158"/>
    </location>
</feature>
<protein>
    <submittedName>
        <fullName evidence="2">Uncharacterized protein</fullName>
    </submittedName>
</protein>
<dbReference type="GeneID" id="37017251"/>
<sequence length="439" mass="49348">MVPLRRGPSPDDAPPRLKVAAQVRPDDSGGTRFSSRPSAQEPSRSYSEVLQAAVPPVGQHHRQPTPSPQAAVPPVGQHHRHHTPSPQDAVAPQAERRPVRAAAARRQRRYGGIEDAVDALDDWESGRVQARESEEAPSGSDYHDSRSEEEPVEQHHKKKRNPLFYYKAHEQHFDGLRSQTGRQVWSRTTSLSDLPISWQDNGLVWWRTNVNHIKRYKLEAGLNDKIQLNCLQDYRGSRGRFGRTADAIASMHAWEDARAADLQQNVIDLDEDSNDEAVAADQHNRGRGGARPSRYLYSEHLAPFDALRDAAEVEAWDMRRTKLSDLPLSWQEEDLTYCKCNLEFTKRYEMQRLLNHKVQLAYARACALVQLIVIGDSLSGLRGNALEAERQEWISKLDGKLNMWSTPTAASSGSSPLFRSVLLRRPSPSSLILVAGIPP</sequence>
<feature type="compositionally biased region" description="Basic and acidic residues" evidence="1">
    <location>
        <begin position="141"/>
        <end position="154"/>
    </location>
</feature>
<proteinExistence type="predicted"/>
<accession>A0A316U104</accession>
<dbReference type="Proteomes" id="UP000245942">
    <property type="component" value="Unassembled WGS sequence"/>
</dbReference>
<dbReference type="EMBL" id="KZ819336">
    <property type="protein sequence ID" value="PWN18538.1"/>
    <property type="molecule type" value="Genomic_DNA"/>
</dbReference>
<feature type="compositionally biased region" description="Polar residues" evidence="1">
    <location>
        <begin position="31"/>
        <end position="48"/>
    </location>
</feature>
<evidence type="ECO:0000313" key="2">
    <source>
        <dbReference type="EMBL" id="PWN18538.1"/>
    </source>
</evidence>
<name>A0A316U104_9BASI</name>